<dbReference type="Pfam" id="PF00675">
    <property type="entry name" value="Peptidase_M16"/>
    <property type="match status" value="1"/>
</dbReference>
<name>A0AA97AQS5_9CYAN</name>
<reference evidence="3" key="1">
    <citation type="submission" date="2020-05" db="EMBL/GenBank/DDBJ databases">
        <authorList>
            <person name="Zhu T."/>
            <person name="Keshari N."/>
            <person name="Lu X."/>
        </authorList>
    </citation>
    <scope>NUCLEOTIDE SEQUENCE</scope>
    <source>
        <strain evidence="3">NK1-12</strain>
    </source>
</reference>
<feature type="domain" description="Peptidase M16 C-terminal" evidence="2">
    <location>
        <begin position="180"/>
        <end position="356"/>
    </location>
</feature>
<dbReference type="Gene3D" id="3.30.830.10">
    <property type="entry name" value="Metalloenzyme, LuxS/M16 peptidase-like"/>
    <property type="match status" value="2"/>
</dbReference>
<dbReference type="InterPro" id="IPR007863">
    <property type="entry name" value="Peptidase_M16_C"/>
</dbReference>
<organism evidence="3">
    <name type="scientific">Leptolyngbya sp. NK1-12</name>
    <dbReference type="NCBI Taxonomy" id="2547451"/>
    <lineage>
        <taxon>Bacteria</taxon>
        <taxon>Bacillati</taxon>
        <taxon>Cyanobacteriota</taxon>
        <taxon>Cyanophyceae</taxon>
        <taxon>Leptolyngbyales</taxon>
        <taxon>Leptolyngbyaceae</taxon>
        <taxon>Leptolyngbya group</taxon>
        <taxon>Leptolyngbya</taxon>
    </lineage>
</organism>
<feature type="domain" description="Peptidase M16 N-terminal" evidence="1">
    <location>
        <begin position="27"/>
        <end position="173"/>
    </location>
</feature>
<dbReference type="GO" id="GO:0046872">
    <property type="term" value="F:metal ion binding"/>
    <property type="evidence" value="ECO:0007669"/>
    <property type="project" value="InterPro"/>
</dbReference>
<accession>A0AA97AQS5</accession>
<dbReference type="SUPFAM" id="SSF63411">
    <property type="entry name" value="LuxS/MPP-like metallohydrolase"/>
    <property type="match status" value="2"/>
</dbReference>
<dbReference type="EMBL" id="CP053586">
    <property type="protein sequence ID" value="WNZ24093.1"/>
    <property type="molecule type" value="Genomic_DNA"/>
</dbReference>
<dbReference type="InterPro" id="IPR050361">
    <property type="entry name" value="MPP/UQCRC_Complex"/>
</dbReference>
<dbReference type="InterPro" id="IPR011249">
    <property type="entry name" value="Metalloenz_LuxS/M16"/>
</dbReference>
<dbReference type="PANTHER" id="PTHR11851:SF224">
    <property type="entry name" value="PROCESSING PROTEASE"/>
    <property type="match status" value="1"/>
</dbReference>
<evidence type="ECO:0000259" key="2">
    <source>
        <dbReference type="Pfam" id="PF05193"/>
    </source>
</evidence>
<dbReference type="Pfam" id="PF05193">
    <property type="entry name" value="Peptidase_M16_C"/>
    <property type="match status" value="1"/>
</dbReference>
<gene>
    <name evidence="3" type="ORF">HJG54_15310</name>
</gene>
<evidence type="ECO:0000259" key="1">
    <source>
        <dbReference type="Pfam" id="PF00675"/>
    </source>
</evidence>
<protein>
    <submittedName>
        <fullName evidence="3">Insulinase family protein</fullName>
    </submittedName>
</protein>
<dbReference type="AlphaFoldDB" id="A0AA97AQS5"/>
<sequence>MTIHQTIEHSLQDRTIHRAVLHNGMVVLAAANPAADIVAARLYVRAGGRYEPLHQAGLSHLLASVITKGTERLSSQQIAEHVESVGASLGADAAADYCLMSLKTVSGDFAGMLELLAELVRSPSFPEDEVELERKLTLQGIRSMQEQPFAVANSQLRQALYGQHPYAMSSLGTEETVAQIDRAALQHYHQTYFHPGNMVISIVGRIDPDAATALVSRCFGDWQAPQVPLPTLNLPLLSAQPQRVITEQDTQQAIVMLGYLAASVQDADHIALKLLNTYLGNGLSSRLFVELREKRGLAYDVSAFYPTRVDTSYFVTYIGTAPDNAAIALEGLYHEVERLHKTLLTPEELEAAKNKLLGQYALGKQTNAQIAQIFGWYEILNLGIEFDQKFQQAVAAVTAEEIQQAVRRYLNQPYVSIVGPSTAIELATTAAVG</sequence>
<dbReference type="PANTHER" id="PTHR11851">
    <property type="entry name" value="METALLOPROTEASE"/>
    <property type="match status" value="1"/>
</dbReference>
<evidence type="ECO:0000313" key="3">
    <source>
        <dbReference type="EMBL" id="WNZ24093.1"/>
    </source>
</evidence>
<dbReference type="RefSeq" id="WP_316429696.1">
    <property type="nucleotide sequence ID" value="NZ_CP053586.1"/>
</dbReference>
<dbReference type="InterPro" id="IPR011765">
    <property type="entry name" value="Pept_M16_N"/>
</dbReference>
<proteinExistence type="predicted"/>